<comment type="caution">
    <text evidence="1">The sequence shown here is derived from an EMBL/GenBank/DDBJ whole genome shotgun (WGS) entry which is preliminary data.</text>
</comment>
<sequence length="127" mass="14583">MEKKTTARAAHRQSLREKARLAASFYHAVPLRVVSALAAGLIYYFAAQHFAIVPFEDLLTPFDYTAKNLGLTLSTMLFIYFAVSWSLQWLLIDWAFVPSNAFYRWMYGREAKLVMGEEDEQLDGKHA</sequence>
<reference evidence="1" key="1">
    <citation type="submission" date="2023-07" db="EMBL/GenBank/DDBJ databases">
        <title>Black Yeasts Isolated from many extreme environments.</title>
        <authorList>
            <person name="Coleine C."/>
            <person name="Stajich J.E."/>
            <person name="Selbmann L."/>
        </authorList>
    </citation>
    <scope>NUCLEOTIDE SEQUENCE</scope>
    <source>
        <strain evidence="1">CCFEE 5714</strain>
    </source>
</reference>
<name>A0ACC3ML17_9PEZI</name>
<keyword evidence="2" id="KW-1185">Reference proteome</keyword>
<evidence type="ECO:0000313" key="2">
    <source>
        <dbReference type="Proteomes" id="UP001281147"/>
    </source>
</evidence>
<proteinExistence type="predicted"/>
<evidence type="ECO:0000313" key="1">
    <source>
        <dbReference type="EMBL" id="KAK3698118.1"/>
    </source>
</evidence>
<organism evidence="1 2">
    <name type="scientific">Vermiconidia calcicola</name>
    <dbReference type="NCBI Taxonomy" id="1690605"/>
    <lineage>
        <taxon>Eukaryota</taxon>
        <taxon>Fungi</taxon>
        <taxon>Dikarya</taxon>
        <taxon>Ascomycota</taxon>
        <taxon>Pezizomycotina</taxon>
        <taxon>Dothideomycetes</taxon>
        <taxon>Dothideomycetidae</taxon>
        <taxon>Mycosphaerellales</taxon>
        <taxon>Extremaceae</taxon>
        <taxon>Vermiconidia</taxon>
    </lineage>
</organism>
<dbReference type="EMBL" id="JAUTXU010000214">
    <property type="protein sequence ID" value="KAK3698118.1"/>
    <property type="molecule type" value="Genomic_DNA"/>
</dbReference>
<protein>
    <submittedName>
        <fullName evidence="1">Uncharacterized protein</fullName>
    </submittedName>
</protein>
<accession>A0ACC3ML17</accession>
<dbReference type="Proteomes" id="UP001281147">
    <property type="component" value="Unassembled WGS sequence"/>
</dbReference>
<gene>
    <name evidence="1" type="ORF">LTR37_017076</name>
</gene>